<reference evidence="1 2" key="1">
    <citation type="submission" date="2020-06" db="EMBL/GenBank/DDBJ databases">
        <title>Transcriptomic and genomic resources for Thalictrum thalictroides and T. hernandezii: Facilitating candidate gene discovery in an emerging model plant lineage.</title>
        <authorList>
            <person name="Arias T."/>
            <person name="Riano-Pachon D.M."/>
            <person name="Di Stilio V.S."/>
        </authorList>
    </citation>
    <scope>NUCLEOTIDE SEQUENCE [LARGE SCALE GENOMIC DNA]</scope>
    <source>
        <strain evidence="2">cv. WT478/WT964</strain>
        <tissue evidence="1">Leaves</tissue>
    </source>
</reference>
<dbReference type="AlphaFoldDB" id="A0A7J6WP67"/>
<dbReference type="Proteomes" id="UP000554482">
    <property type="component" value="Unassembled WGS sequence"/>
</dbReference>
<evidence type="ECO:0000313" key="1">
    <source>
        <dbReference type="EMBL" id="KAF5198245.1"/>
    </source>
</evidence>
<protein>
    <submittedName>
        <fullName evidence="1">Uncharacterized protein</fullName>
    </submittedName>
</protein>
<organism evidence="1 2">
    <name type="scientific">Thalictrum thalictroides</name>
    <name type="common">Rue-anemone</name>
    <name type="synonym">Anemone thalictroides</name>
    <dbReference type="NCBI Taxonomy" id="46969"/>
    <lineage>
        <taxon>Eukaryota</taxon>
        <taxon>Viridiplantae</taxon>
        <taxon>Streptophyta</taxon>
        <taxon>Embryophyta</taxon>
        <taxon>Tracheophyta</taxon>
        <taxon>Spermatophyta</taxon>
        <taxon>Magnoliopsida</taxon>
        <taxon>Ranunculales</taxon>
        <taxon>Ranunculaceae</taxon>
        <taxon>Thalictroideae</taxon>
        <taxon>Thalictrum</taxon>
    </lineage>
</organism>
<gene>
    <name evidence="1" type="ORF">FRX31_012168</name>
</gene>
<proteinExistence type="predicted"/>
<keyword evidence="2" id="KW-1185">Reference proteome</keyword>
<accession>A0A7J6WP67</accession>
<evidence type="ECO:0000313" key="2">
    <source>
        <dbReference type="Proteomes" id="UP000554482"/>
    </source>
</evidence>
<comment type="caution">
    <text evidence="1">The sequence shown here is derived from an EMBL/GenBank/DDBJ whole genome shotgun (WGS) entry which is preliminary data.</text>
</comment>
<sequence>MVIHEQQFVRCEEVRSILVMRNDDMISNPQVIFKFEVHEKDHHHQVKSSGESFIELSQKEHVISHNFLIDDLEQREIMNYERSEMRFANMLIDIGDMLLDTKLFVKYSLLKFY</sequence>
<name>A0A7J6WP67_THATH</name>
<dbReference type="EMBL" id="JABWDY010013495">
    <property type="protein sequence ID" value="KAF5198245.1"/>
    <property type="molecule type" value="Genomic_DNA"/>
</dbReference>